<dbReference type="PANTHER" id="PTHR43389:SF4">
    <property type="entry name" value="V-TYPE PROTON ATPASE SUBUNIT B"/>
    <property type="match status" value="1"/>
</dbReference>
<evidence type="ECO:0000259" key="5">
    <source>
        <dbReference type="Pfam" id="PF22919"/>
    </source>
</evidence>
<keyword evidence="2" id="KW-0813">Transport</keyword>
<dbReference type="GO" id="GO:0007035">
    <property type="term" value="P:vacuolar acidification"/>
    <property type="evidence" value="ECO:0007669"/>
    <property type="project" value="TreeGrafter"/>
</dbReference>
<evidence type="ECO:0008006" key="8">
    <source>
        <dbReference type="Google" id="ProtNLM"/>
    </source>
</evidence>
<organism evidence="6 7">
    <name type="scientific">Penicillium crustosum</name>
    <name type="common">Blue mold fungus</name>
    <dbReference type="NCBI Taxonomy" id="36656"/>
    <lineage>
        <taxon>Eukaryota</taxon>
        <taxon>Fungi</taxon>
        <taxon>Dikarya</taxon>
        <taxon>Ascomycota</taxon>
        <taxon>Pezizomycotina</taxon>
        <taxon>Eurotiomycetes</taxon>
        <taxon>Eurotiomycetidae</taxon>
        <taxon>Eurotiales</taxon>
        <taxon>Aspergillaceae</taxon>
        <taxon>Penicillium</taxon>
    </lineage>
</organism>
<evidence type="ECO:0000256" key="1">
    <source>
        <dbReference type="ARBA" id="ARBA00008936"/>
    </source>
</evidence>
<feature type="domain" description="ATP synthase A/B type C-terminal" evidence="5">
    <location>
        <begin position="123"/>
        <end position="206"/>
    </location>
</feature>
<reference evidence="6" key="1">
    <citation type="submission" date="2020-02" db="EMBL/GenBank/DDBJ databases">
        <authorList>
            <person name="Lichtner F.J."/>
        </authorList>
    </citation>
    <scope>NUCLEOTIDE SEQUENCE</scope>
    <source>
        <strain evidence="6">G10</strain>
    </source>
</reference>
<dbReference type="EMBL" id="JAAOZQ010000070">
    <property type="protein sequence ID" value="KAF7520728.1"/>
    <property type="molecule type" value="Genomic_DNA"/>
</dbReference>
<dbReference type="Gene3D" id="3.40.50.12240">
    <property type="match status" value="2"/>
</dbReference>
<dbReference type="AlphaFoldDB" id="A0A9P5GE98"/>
<dbReference type="InterPro" id="IPR055190">
    <property type="entry name" value="ATP-synt_VA_C"/>
</dbReference>
<sequence length="217" mass="24457">MERTTLFLSLASDPTIERIITPCLALMTAEYFAYQLEKHVIVIMTDISAHCDALHEVSAAGEEVPGRHDYPADHILKDITHPISDLTGFITEGQIFIDRQLGNKGVYQPINVLSSPPRLIKSAIGEGRTRKDHSDVSSQLYAMKAVIGEEALSAENKVSLEFLEKFEQTFISQSAYESLDIAWNLLRIYPRELLNHIPKRSLDELYPCSTRKITEVL</sequence>
<dbReference type="GO" id="GO:0005524">
    <property type="term" value="F:ATP binding"/>
    <property type="evidence" value="ECO:0007669"/>
    <property type="project" value="InterPro"/>
</dbReference>
<evidence type="ECO:0000256" key="3">
    <source>
        <dbReference type="ARBA" id="ARBA00023065"/>
    </source>
</evidence>
<evidence type="ECO:0000259" key="4">
    <source>
        <dbReference type="Pfam" id="PF00006"/>
    </source>
</evidence>
<dbReference type="Pfam" id="PF22919">
    <property type="entry name" value="ATP-synt_VA_C"/>
    <property type="match status" value="1"/>
</dbReference>
<proteinExistence type="inferred from homology"/>
<keyword evidence="3" id="KW-0406">Ion transport</keyword>
<evidence type="ECO:0000313" key="6">
    <source>
        <dbReference type="EMBL" id="KAF7520728.1"/>
    </source>
</evidence>
<feature type="domain" description="ATPase F1/V1/A1 complex alpha/beta subunit nucleotide-binding" evidence="4">
    <location>
        <begin position="1"/>
        <end position="73"/>
    </location>
</feature>
<comment type="similarity">
    <text evidence="1">Belongs to the ATPase alpha/beta chains family.</text>
</comment>
<dbReference type="InterPro" id="IPR022879">
    <property type="entry name" value="V-ATPase_su_B/beta"/>
</dbReference>
<keyword evidence="7" id="KW-1185">Reference proteome</keyword>
<evidence type="ECO:0000256" key="2">
    <source>
        <dbReference type="ARBA" id="ARBA00022448"/>
    </source>
</evidence>
<accession>A0A9P5GE98</accession>
<dbReference type="PANTHER" id="PTHR43389">
    <property type="entry name" value="V-TYPE PROTON ATPASE SUBUNIT B"/>
    <property type="match status" value="1"/>
</dbReference>
<name>A0A9P5GE98_PENCR</name>
<dbReference type="GO" id="GO:0046961">
    <property type="term" value="F:proton-transporting ATPase activity, rotational mechanism"/>
    <property type="evidence" value="ECO:0007669"/>
    <property type="project" value="TreeGrafter"/>
</dbReference>
<dbReference type="InterPro" id="IPR000194">
    <property type="entry name" value="ATPase_F1/V1/A1_a/bsu_nucl-bd"/>
</dbReference>
<evidence type="ECO:0000313" key="7">
    <source>
        <dbReference type="Proteomes" id="UP000701341"/>
    </source>
</evidence>
<dbReference type="SUPFAM" id="SSF52540">
    <property type="entry name" value="P-loop containing nucleoside triphosphate hydrolases"/>
    <property type="match status" value="1"/>
</dbReference>
<dbReference type="InterPro" id="IPR027417">
    <property type="entry name" value="P-loop_NTPase"/>
</dbReference>
<gene>
    <name evidence="6" type="ORF">PCG10_008949</name>
</gene>
<comment type="caution">
    <text evidence="6">The sequence shown here is derived from an EMBL/GenBank/DDBJ whole genome shotgun (WGS) entry which is preliminary data.</text>
</comment>
<dbReference type="Pfam" id="PF00006">
    <property type="entry name" value="ATP-synt_ab"/>
    <property type="match status" value="1"/>
</dbReference>
<protein>
    <recommendedName>
        <fullName evidence="8">ATPase F1/V1/A1 complex alpha/beta subunit nucleotide-binding domain-containing protein</fullName>
    </recommendedName>
</protein>
<dbReference type="Proteomes" id="UP000701341">
    <property type="component" value="Unassembled WGS sequence"/>
</dbReference>